<feature type="transmembrane region" description="Helical" evidence="1">
    <location>
        <begin position="97"/>
        <end position="118"/>
    </location>
</feature>
<dbReference type="AlphaFoldDB" id="A0AAW9RDI4"/>
<proteinExistence type="predicted"/>
<feature type="transmembrane region" description="Helical" evidence="1">
    <location>
        <begin position="130"/>
        <end position="151"/>
    </location>
</feature>
<evidence type="ECO:0000313" key="3">
    <source>
        <dbReference type="Proteomes" id="UP001378188"/>
    </source>
</evidence>
<name>A0AAW9RDI4_9HYPH</name>
<keyword evidence="1" id="KW-1133">Transmembrane helix</keyword>
<protein>
    <submittedName>
        <fullName evidence="2">DUF2214 domain-containing protein</fullName>
    </submittedName>
</protein>
<reference evidence="2 3" key="1">
    <citation type="submission" date="2024-02" db="EMBL/GenBank/DDBJ databases">
        <title>Genome analysis and characterization of Microbaculum marinisediminis sp. nov., isolated from marine sediment.</title>
        <authorList>
            <person name="Du Z.-J."/>
            <person name="Ye Y.-Q."/>
            <person name="Zhang Z.-R."/>
            <person name="Yuan S.-M."/>
            <person name="Zhang X.-Y."/>
        </authorList>
    </citation>
    <scope>NUCLEOTIDE SEQUENCE [LARGE SCALE GENOMIC DNA]</scope>
    <source>
        <strain evidence="2 3">SDUM1044001</strain>
    </source>
</reference>
<gene>
    <name evidence="2" type="ORF">V3328_09590</name>
</gene>
<comment type="caution">
    <text evidence="2">The sequence shown here is derived from an EMBL/GenBank/DDBJ whole genome shotgun (WGS) entry which is preliminary data.</text>
</comment>
<feature type="transmembrane region" description="Helical" evidence="1">
    <location>
        <begin position="64"/>
        <end position="85"/>
    </location>
</feature>
<dbReference type="Proteomes" id="UP001378188">
    <property type="component" value="Unassembled WGS sequence"/>
</dbReference>
<keyword evidence="3" id="KW-1185">Reference proteome</keyword>
<keyword evidence="1" id="KW-0472">Membrane</keyword>
<accession>A0AAW9RDI4</accession>
<feature type="transmembrane region" description="Helical" evidence="1">
    <location>
        <begin position="22"/>
        <end position="43"/>
    </location>
</feature>
<sequence>MIEALAGLESLPLAAALKRSVWLYPFVNTAHIVGIALLFGAIVPFDLRLLGVWPRTNVATLARVLLPTAVAGLLLAAAAGAMLFITRAGDYLASTYFLAKMGVLALVLAVAAIATLLLRRAPPGAVPGPVRLCAALSIGLWLVVITLGRLVGYF</sequence>
<dbReference type="EMBL" id="JAZHOF010000003">
    <property type="protein sequence ID" value="MEJ8571724.1"/>
    <property type="molecule type" value="Genomic_DNA"/>
</dbReference>
<evidence type="ECO:0000256" key="1">
    <source>
        <dbReference type="SAM" id="Phobius"/>
    </source>
</evidence>
<organism evidence="2 3">
    <name type="scientific">Microbaculum marinum</name>
    <dbReference type="NCBI Taxonomy" id="1764581"/>
    <lineage>
        <taxon>Bacteria</taxon>
        <taxon>Pseudomonadati</taxon>
        <taxon>Pseudomonadota</taxon>
        <taxon>Alphaproteobacteria</taxon>
        <taxon>Hyphomicrobiales</taxon>
        <taxon>Tepidamorphaceae</taxon>
        <taxon>Microbaculum</taxon>
    </lineage>
</organism>
<keyword evidence="1" id="KW-0812">Transmembrane</keyword>
<evidence type="ECO:0000313" key="2">
    <source>
        <dbReference type="EMBL" id="MEJ8571724.1"/>
    </source>
</evidence>
<dbReference type="RefSeq" id="WP_340329417.1">
    <property type="nucleotide sequence ID" value="NZ_JAZHOF010000003.1"/>
</dbReference>